<accession>A0ABY8B237</accession>
<dbReference type="RefSeq" id="WP_275060461.1">
    <property type="nucleotide sequence ID" value="NZ_CP109617.1"/>
</dbReference>
<keyword evidence="2" id="KW-1185">Reference proteome</keyword>
<dbReference type="Proteomes" id="UP001219957">
    <property type="component" value="Chromosome"/>
</dbReference>
<evidence type="ECO:0000313" key="2">
    <source>
        <dbReference type="Proteomes" id="UP001219957"/>
    </source>
</evidence>
<name>A0ABY8B237_9BACL</name>
<evidence type="ECO:0000313" key="1">
    <source>
        <dbReference type="EMBL" id="WED56155.1"/>
    </source>
</evidence>
<organism evidence="1 2">
    <name type="scientific">Exiguobacterium profundum</name>
    <dbReference type="NCBI Taxonomy" id="307643"/>
    <lineage>
        <taxon>Bacteria</taxon>
        <taxon>Bacillati</taxon>
        <taxon>Bacillota</taxon>
        <taxon>Bacilli</taxon>
        <taxon>Bacillales</taxon>
        <taxon>Bacillales Family XII. Incertae Sedis</taxon>
        <taxon>Exiguobacterium</taxon>
    </lineage>
</organism>
<sequence length="132" mass="15814">MKEMNFNPETAMHDFEDWLIDTKLHEGVRGVDFLATMIVPMTERHQDYNRFMVRKFKVIHPHERIESMLYASLNYRYDHDSFHRKWGFNLGIVQEHALWSLQKIKASSSNQYIDALEVVDSIIKQPITDDEW</sequence>
<reference evidence="1 2" key="1">
    <citation type="submission" date="2022-10" db="EMBL/GenBank/DDBJ databases">
        <title>Complete genome sequence of Exiguobacterium profundum TSS-3 isolated from an extremely saline-alkaline spring located in Ixtapa, Chiapas-Mexico.</title>
        <authorList>
            <person name="Rincon-Rosales R."/>
            <person name="Rogel M.A."/>
            <person name="Rincon-Molina C.I."/>
            <person name="Guerrero G."/>
            <person name="Manzano-Gomez L.A."/>
            <person name="Lopez-Lopez A."/>
            <person name="Rincon Molina F.A."/>
            <person name="Martinez-Romero E."/>
        </authorList>
    </citation>
    <scope>NUCLEOTIDE SEQUENCE [LARGE SCALE GENOMIC DNA]</scope>
    <source>
        <strain evidence="1 2">TSS-3</strain>
    </source>
</reference>
<proteinExistence type="predicted"/>
<protein>
    <submittedName>
        <fullName evidence="1">Uncharacterized protein</fullName>
    </submittedName>
</protein>
<gene>
    <name evidence="1" type="ORF">OE059_04665</name>
</gene>
<dbReference type="EMBL" id="CP109617">
    <property type="protein sequence ID" value="WED56155.1"/>
    <property type="molecule type" value="Genomic_DNA"/>
</dbReference>